<feature type="transmembrane region" description="Helical" evidence="10">
    <location>
        <begin position="162"/>
        <end position="183"/>
    </location>
</feature>
<dbReference type="PANTHER" id="PTHR43341:SF1">
    <property type="entry name" value="GENERAL AMINO-ACID PERMEASE GAP1"/>
    <property type="match status" value="1"/>
</dbReference>
<feature type="transmembrane region" description="Helical" evidence="10">
    <location>
        <begin position="482"/>
        <end position="507"/>
    </location>
</feature>
<feature type="transmembrane region" description="Helical" evidence="10">
    <location>
        <begin position="366"/>
        <end position="386"/>
    </location>
</feature>
<dbReference type="Pfam" id="PF00324">
    <property type="entry name" value="AA_permease"/>
    <property type="match status" value="1"/>
</dbReference>
<evidence type="ECO:0000256" key="1">
    <source>
        <dbReference type="ARBA" id="ARBA00004651"/>
    </source>
</evidence>
<feature type="transmembrane region" description="Helical" evidence="10">
    <location>
        <begin position="519"/>
        <end position="539"/>
    </location>
</feature>
<evidence type="ECO:0000256" key="6">
    <source>
        <dbReference type="ARBA" id="ARBA00022970"/>
    </source>
</evidence>
<keyword evidence="3" id="KW-0813">Transport</keyword>
<evidence type="ECO:0000256" key="8">
    <source>
        <dbReference type="ARBA" id="ARBA00023136"/>
    </source>
</evidence>
<evidence type="ECO:0000313" key="13">
    <source>
        <dbReference type="Proteomes" id="UP000189911"/>
    </source>
</evidence>
<feature type="compositionally biased region" description="Basic and acidic residues" evidence="9">
    <location>
        <begin position="7"/>
        <end position="23"/>
    </location>
</feature>
<evidence type="ECO:0000256" key="2">
    <source>
        <dbReference type="ARBA" id="ARBA00006983"/>
    </source>
</evidence>
<dbReference type="OrthoDB" id="3900342at2759"/>
<sequence length="591" mass="65214">MTTRSWSKSESKNSPVAEEHELVVGELETQNAGSSRDASRWESFRDSFKRREVEELDPNLTEAERIAVTTARSPLERSLKTRHLQMIAIGGAIGTGLFVGSGKALATAGPAGILLGWGIMGVMIFAMVMATGELAVTFPVSGGYTTYATRFVDESFGYASNMNYMIAWLVTLPLEIVAASITVDYWGTDRKYRDGFVALFYVVIVLINFFGVKGYGEAEFVFSLIKVVTVIGFIILGIILICGGGPVGGYIGGTYWQNPGAFYGDDSGKKFKGVCTVFVTAAFSFSGSEVIGLAAAETENPRKTLPGAAKQVFWRITLFYIVSMCIIGLLVPYNDDRLLGSSSVDASASPFVLAIKNHGIKGLPSVINVVILIAVLSVGNSAVYICSRTLTALAQQGALPRIFTYIDRKGRPLVSIIFTSVFGLLSFVAQSDKQTDIFNWLMALCGLSTLFNWGNIFLCHIRFRRGLSYQNRTTDELSFKSPVGTIGSWIGFVMIVLIFIAQFYVALFPPGAKPNASNFFQSYLSFFIVLVMYVGHKIYKKNWKLFIRADKIDIDTGRRDVNIEDLKKELAEERAILATKSFWYRSYKFWC</sequence>
<feature type="transmembrane region" description="Helical" evidence="10">
    <location>
        <begin position="84"/>
        <end position="102"/>
    </location>
</feature>
<accession>A0A1G4JKZ8</accession>
<evidence type="ECO:0000256" key="9">
    <source>
        <dbReference type="SAM" id="MobiDB-lite"/>
    </source>
</evidence>
<dbReference type="InterPro" id="IPR004840">
    <property type="entry name" value="Amino_acid_permease_CS"/>
</dbReference>
<dbReference type="PROSITE" id="PS00218">
    <property type="entry name" value="AMINO_ACID_PERMEASE_1"/>
    <property type="match status" value="1"/>
</dbReference>
<gene>
    <name evidence="12" type="ORF">LANO_0D11122G</name>
</gene>
<evidence type="ECO:0000256" key="7">
    <source>
        <dbReference type="ARBA" id="ARBA00022989"/>
    </source>
</evidence>
<dbReference type="GO" id="GO:0015171">
    <property type="term" value="F:amino acid transmembrane transporter activity"/>
    <property type="evidence" value="ECO:0007669"/>
    <property type="project" value="TreeGrafter"/>
</dbReference>
<dbReference type="InterPro" id="IPR050524">
    <property type="entry name" value="APC_YAT"/>
</dbReference>
<name>A0A1G4JKZ8_9SACH</name>
<dbReference type="GO" id="GO:0005886">
    <property type="term" value="C:plasma membrane"/>
    <property type="evidence" value="ECO:0007669"/>
    <property type="project" value="UniProtKB-SubCell"/>
</dbReference>
<dbReference type="NCBIfam" id="TIGR00913">
    <property type="entry name" value="2A0310"/>
    <property type="match status" value="1"/>
</dbReference>
<keyword evidence="5 10" id="KW-0812">Transmembrane</keyword>
<dbReference type="EMBL" id="LT598448">
    <property type="protein sequence ID" value="SCU91232.1"/>
    <property type="molecule type" value="Genomic_DNA"/>
</dbReference>
<dbReference type="Gene3D" id="1.20.1740.10">
    <property type="entry name" value="Amino acid/polyamine transporter I"/>
    <property type="match status" value="1"/>
</dbReference>
<protein>
    <submittedName>
        <fullName evidence="12">LANO_0D11122g1_1</fullName>
    </submittedName>
</protein>
<feature type="transmembrane region" description="Helical" evidence="10">
    <location>
        <begin position="114"/>
        <end position="141"/>
    </location>
</feature>
<evidence type="ECO:0000256" key="10">
    <source>
        <dbReference type="SAM" id="Phobius"/>
    </source>
</evidence>
<dbReference type="InterPro" id="IPR004762">
    <property type="entry name" value="Amino_acid_permease_fungi"/>
</dbReference>
<comment type="similarity">
    <text evidence="2">Belongs to the amino acid-polyamine-organocation (APC) superfamily. YAT (TC 2.A.3.10) family.</text>
</comment>
<dbReference type="InterPro" id="IPR004841">
    <property type="entry name" value="AA-permease/SLC12A_dom"/>
</dbReference>
<feature type="domain" description="Amino acid permease/ SLC12A" evidence="11">
    <location>
        <begin position="83"/>
        <end position="547"/>
    </location>
</feature>
<feature type="transmembrane region" description="Helical" evidence="10">
    <location>
        <begin position="437"/>
        <end position="461"/>
    </location>
</feature>
<evidence type="ECO:0000313" key="12">
    <source>
        <dbReference type="EMBL" id="SCU91232.1"/>
    </source>
</evidence>
<feature type="transmembrane region" description="Helical" evidence="10">
    <location>
        <begin position="195"/>
        <end position="212"/>
    </location>
</feature>
<keyword evidence="8 10" id="KW-0472">Membrane</keyword>
<keyword evidence="4" id="KW-1003">Cell membrane</keyword>
<keyword evidence="6" id="KW-0029">Amino-acid transport</keyword>
<dbReference type="FunFam" id="1.20.1740.10:FF:000017">
    <property type="entry name" value="Amino acid permease"/>
    <property type="match status" value="1"/>
</dbReference>
<evidence type="ECO:0000256" key="4">
    <source>
        <dbReference type="ARBA" id="ARBA00022475"/>
    </source>
</evidence>
<keyword evidence="7 10" id="KW-1133">Transmembrane helix</keyword>
<reference evidence="13" key="1">
    <citation type="submission" date="2016-03" db="EMBL/GenBank/DDBJ databases">
        <authorList>
            <person name="Devillers Hugo."/>
        </authorList>
    </citation>
    <scope>NUCLEOTIDE SEQUENCE [LARGE SCALE GENOMIC DNA]</scope>
</reference>
<dbReference type="PIRSF" id="PIRSF006060">
    <property type="entry name" value="AA_transporter"/>
    <property type="match status" value="1"/>
</dbReference>
<feature type="transmembrane region" description="Helical" evidence="10">
    <location>
        <begin position="224"/>
        <end position="251"/>
    </location>
</feature>
<evidence type="ECO:0000256" key="3">
    <source>
        <dbReference type="ARBA" id="ARBA00022448"/>
    </source>
</evidence>
<evidence type="ECO:0000259" key="11">
    <source>
        <dbReference type="Pfam" id="PF00324"/>
    </source>
</evidence>
<feature type="region of interest" description="Disordered" evidence="9">
    <location>
        <begin position="1"/>
        <end position="41"/>
    </location>
</feature>
<dbReference type="PANTHER" id="PTHR43341">
    <property type="entry name" value="AMINO ACID PERMEASE"/>
    <property type="match status" value="1"/>
</dbReference>
<feature type="transmembrane region" description="Helical" evidence="10">
    <location>
        <begin position="413"/>
        <end position="431"/>
    </location>
</feature>
<proteinExistence type="inferred from homology"/>
<organism evidence="12 13">
    <name type="scientific">Lachancea nothofagi CBS 11611</name>
    <dbReference type="NCBI Taxonomy" id="1266666"/>
    <lineage>
        <taxon>Eukaryota</taxon>
        <taxon>Fungi</taxon>
        <taxon>Dikarya</taxon>
        <taxon>Ascomycota</taxon>
        <taxon>Saccharomycotina</taxon>
        <taxon>Saccharomycetes</taxon>
        <taxon>Saccharomycetales</taxon>
        <taxon>Saccharomycetaceae</taxon>
        <taxon>Lachancea</taxon>
    </lineage>
</organism>
<dbReference type="Proteomes" id="UP000189911">
    <property type="component" value="Chromosome D"/>
</dbReference>
<comment type="subcellular location">
    <subcellularLocation>
        <location evidence="1">Cell membrane</location>
        <topology evidence="1">Multi-pass membrane protein</topology>
    </subcellularLocation>
</comment>
<feature type="transmembrane region" description="Helical" evidence="10">
    <location>
        <begin position="312"/>
        <end position="333"/>
    </location>
</feature>
<keyword evidence="13" id="KW-1185">Reference proteome</keyword>
<dbReference type="AlphaFoldDB" id="A0A1G4JKZ8"/>
<evidence type="ECO:0000256" key="5">
    <source>
        <dbReference type="ARBA" id="ARBA00022692"/>
    </source>
</evidence>